<keyword evidence="4 8" id="KW-0808">Transferase</keyword>
<dbReference type="InterPro" id="IPR026461">
    <property type="entry name" value="Trfase_2_rSAM/seldom_assoc"/>
</dbReference>
<dbReference type="EMBL" id="BMFS01000006">
    <property type="protein sequence ID" value="GGH00785.1"/>
    <property type="molecule type" value="Genomic_DNA"/>
</dbReference>
<gene>
    <name evidence="8" type="ORF">GCM10007420_15970</name>
</gene>
<name>A0ABQ1XRB2_9PROT</name>
<evidence type="ECO:0000256" key="1">
    <source>
        <dbReference type="ARBA" id="ARBA00004236"/>
    </source>
</evidence>
<keyword evidence="5" id="KW-0472">Membrane</keyword>
<dbReference type="CDD" id="cd02522">
    <property type="entry name" value="GT_2_like_a"/>
    <property type="match status" value="1"/>
</dbReference>
<evidence type="ECO:0000256" key="5">
    <source>
        <dbReference type="ARBA" id="ARBA00023136"/>
    </source>
</evidence>
<dbReference type="NCBIfam" id="TIGR04283">
    <property type="entry name" value="glyco_like_mftF"/>
    <property type="match status" value="1"/>
</dbReference>
<evidence type="ECO:0000313" key="9">
    <source>
        <dbReference type="Proteomes" id="UP000648722"/>
    </source>
</evidence>
<keyword evidence="2" id="KW-1003">Cell membrane</keyword>
<evidence type="ECO:0000256" key="3">
    <source>
        <dbReference type="ARBA" id="ARBA00022676"/>
    </source>
</evidence>
<dbReference type="SUPFAM" id="SSF53448">
    <property type="entry name" value="Nucleotide-diphospho-sugar transferases"/>
    <property type="match status" value="1"/>
</dbReference>
<keyword evidence="3" id="KW-0328">Glycosyltransferase</keyword>
<keyword evidence="9" id="KW-1185">Reference proteome</keyword>
<sequence length="243" mass="26424">MRLMARMSHVIVIIPALNAAPSLPDTFASLEPAIACGLVSRWVLADGGSGDATVKLARARGFDVVKSLPGRGVQLAAGAARAIEGAGEGDWLLFLHADTRLEPGWAKAVKAFMAAHAGGEVAGYFQFALDDESAPARRLERFVAWRCAAFGLPYGDQGLLIPAQLYERLGGYRLMRLFEDVDIVRRIGRRRLKPVSARAITSAARFRSEGYLRRSAANLLLLARYFLGADPEKLARAYGRRKA</sequence>
<evidence type="ECO:0000256" key="4">
    <source>
        <dbReference type="ARBA" id="ARBA00022679"/>
    </source>
</evidence>
<evidence type="ECO:0000259" key="7">
    <source>
        <dbReference type="Pfam" id="PF00535"/>
    </source>
</evidence>
<feature type="chain" id="PRO_5046656669" evidence="6">
    <location>
        <begin position="20"/>
        <end position="243"/>
    </location>
</feature>
<evidence type="ECO:0000313" key="8">
    <source>
        <dbReference type="EMBL" id="GGH00785.1"/>
    </source>
</evidence>
<accession>A0ABQ1XRB2</accession>
<comment type="caution">
    <text evidence="8">The sequence shown here is derived from an EMBL/GenBank/DDBJ whole genome shotgun (WGS) entry which is preliminary data.</text>
</comment>
<dbReference type="PANTHER" id="PTHR43646:SF2">
    <property type="entry name" value="GLYCOSYLTRANSFERASE 2-LIKE DOMAIN-CONTAINING PROTEIN"/>
    <property type="match status" value="1"/>
</dbReference>
<protein>
    <submittedName>
        <fullName evidence="8">Glycosyl transferase</fullName>
    </submittedName>
</protein>
<evidence type="ECO:0000256" key="2">
    <source>
        <dbReference type="ARBA" id="ARBA00022475"/>
    </source>
</evidence>
<proteinExistence type="predicted"/>
<dbReference type="PANTHER" id="PTHR43646">
    <property type="entry name" value="GLYCOSYLTRANSFERASE"/>
    <property type="match status" value="1"/>
</dbReference>
<feature type="signal peptide" evidence="6">
    <location>
        <begin position="1"/>
        <end position="19"/>
    </location>
</feature>
<dbReference type="RefSeq" id="WP_233351797.1">
    <property type="nucleotide sequence ID" value="NZ_BMFS01000006.1"/>
</dbReference>
<feature type="domain" description="Glycosyltransferase 2-like" evidence="7">
    <location>
        <begin position="12"/>
        <end position="125"/>
    </location>
</feature>
<dbReference type="Pfam" id="PF00535">
    <property type="entry name" value="Glycos_transf_2"/>
    <property type="match status" value="1"/>
</dbReference>
<dbReference type="GO" id="GO:0016740">
    <property type="term" value="F:transferase activity"/>
    <property type="evidence" value="ECO:0007669"/>
    <property type="project" value="UniProtKB-KW"/>
</dbReference>
<dbReference type="InterPro" id="IPR029044">
    <property type="entry name" value="Nucleotide-diphossugar_trans"/>
</dbReference>
<dbReference type="InterPro" id="IPR001173">
    <property type="entry name" value="Glyco_trans_2-like"/>
</dbReference>
<comment type="subcellular location">
    <subcellularLocation>
        <location evidence="1">Cell membrane</location>
    </subcellularLocation>
</comment>
<organism evidence="8 9">
    <name type="scientific">Glycocaulis albus</name>
    <dbReference type="NCBI Taxonomy" id="1382801"/>
    <lineage>
        <taxon>Bacteria</taxon>
        <taxon>Pseudomonadati</taxon>
        <taxon>Pseudomonadota</taxon>
        <taxon>Alphaproteobacteria</taxon>
        <taxon>Maricaulales</taxon>
        <taxon>Maricaulaceae</taxon>
        <taxon>Glycocaulis</taxon>
    </lineage>
</organism>
<reference evidence="9" key="1">
    <citation type="journal article" date="2019" name="Int. J. Syst. Evol. Microbiol.">
        <title>The Global Catalogue of Microorganisms (GCM) 10K type strain sequencing project: providing services to taxonomists for standard genome sequencing and annotation.</title>
        <authorList>
            <consortium name="The Broad Institute Genomics Platform"/>
            <consortium name="The Broad Institute Genome Sequencing Center for Infectious Disease"/>
            <person name="Wu L."/>
            <person name="Ma J."/>
        </authorList>
    </citation>
    <scope>NUCLEOTIDE SEQUENCE [LARGE SCALE GENOMIC DNA]</scope>
    <source>
        <strain evidence="9">CGMCC 1.12766</strain>
    </source>
</reference>
<keyword evidence="6" id="KW-0732">Signal</keyword>
<dbReference type="Gene3D" id="3.90.550.10">
    <property type="entry name" value="Spore Coat Polysaccharide Biosynthesis Protein SpsA, Chain A"/>
    <property type="match status" value="1"/>
</dbReference>
<dbReference type="Proteomes" id="UP000648722">
    <property type="component" value="Unassembled WGS sequence"/>
</dbReference>
<evidence type="ECO:0000256" key="6">
    <source>
        <dbReference type="SAM" id="SignalP"/>
    </source>
</evidence>